<evidence type="ECO:0000256" key="6">
    <source>
        <dbReference type="SAM" id="Phobius"/>
    </source>
</evidence>
<evidence type="ECO:0000256" key="5">
    <source>
        <dbReference type="SAM" id="MobiDB-lite"/>
    </source>
</evidence>
<dbReference type="InterPro" id="IPR037185">
    <property type="entry name" value="EmrE-like"/>
</dbReference>
<evidence type="ECO:0000256" key="2">
    <source>
        <dbReference type="ARBA" id="ARBA00022692"/>
    </source>
</evidence>
<dbReference type="AlphaFoldDB" id="A0A8J5XKY7"/>
<feature type="transmembrane region" description="Helical" evidence="6">
    <location>
        <begin position="392"/>
        <end position="409"/>
    </location>
</feature>
<dbReference type="GO" id="GO:0016020">
    <property type="term" value="C:membrane"/>
    <property type="evidence" value="ECO:0007669"/>
    <property type="project" value="UniProtKB-SubCell"/>
</dbReference>
<feature type="transmembrane region" description="Helical" evidence="6">
    <location>
        <begin position="276"/>
        <end position="299"/>
    </location>
</feature>
<comment type="subcellular location">
    <subcellularLocation>
        <location evidence="1">Membrane</location>
        <topology evidence="1">Multi-pass membrane protein</topology>
    </subcellularLocation>
</comment>
<evidence type="ECO:0000313" key="9">
    <source>
        <dbReference type="Proteomes" id="UP000751190"/>
    </source>
</evidence>
<keyword evidence="4 6" id="KW-0472">Membrane</keyword>
<keyword evidence="3 6" id="KW-1133">Transmembrane helix</keyword>
<evidence type="ECO:0000256" key="3">
    <source>
        <dbReference type="ARBA" id="ARBA00022989"/>
    </source>
</evidence>
<feature type="domain" description="Sugar phosphate transporter" evidence="7">
    <location>
        <begin position="74"/>
        <end position="377"/>
    </location>
</feature>
<dbReference type="Proteomes" id="UP000751190">
    <property type="component" value="Unassembled WGS sequence"/>
</dbReference>
<comment type="caution">
    <text evidence="8">The sequence shown here is derived from an EMBL/GenBank/DDBJ whole genome shotgun (WGS) entry which is preliminary data.</text>
</comment>
<evidence type="ECO:0000256" key="4">
    <source>
        <dbReference type="ARBA" id="ARBA00023136"/>
    </source>
</evidence>
<protein>
    <recommendedName>
        <fullName evidence="7">Sugar phosphate transporter domain-containing protein</fullName>
    </recommendedName>
</protein>
<dbReference type="InterPro" id="IPR050186">
    <property type="entry name" value="TPT_transporter"/>
</dbReference>
<sequence>MSDDNNTMDDGDDKPLLVGAKPPCSSARPPSGMFAGADIEGLGAASLSNGTVPPAPPAGSFGSIMPPRTLIAAVAVWYGAHAYSVVVSGALIRDLLELHPLGHLTVTGTQVFAGVVMSFAFVAVSDGCVRGGQRDGGGRCSVERTCGLSAKTRDEMGARGWLLICFAGACQLVGTAGTNASMASSGATTTQVLKATEPLFTALLQAVLLRKPSGPLALAALSLLASGTLITSASASAKGGRLALLSALLPALCACVSLPLMRVVTKARSFPRVGSGASMLLLFALVGTLPTAAVLAAAHRYVGQPPRDLRFVWSAISFNTYQLASLSVLHELDAVSHSIGNALKRVFVIAFSVVAFGERLSGQRALGLALCFVGIVLHAEQARPVRSSARHIAARMACIVGVPIMLMLAQDLVRHDCAWLQWLGLVRTGAIAAARDQPCRGS</sequence>
<feature type="compositionally biased region" description="Acidic residues" evidence="5">
    <location>
        <begin position="1"/>
        <end position="12"/>
    </location>
</feature>
<feature type="transmembrane region" description="Helical" evidence="6">
    <location>
        <begin position="70"/>
        <end position="92"/>
    </location>
</feature>
<organism evidence="8 9">
    <name type="scientific">Diacronema lutheri</name>
    <name type="common">Unicellular marine alga</name>
    <name type="synonym">Monochrysis lutheri</name>
    <dbReference type="NCBI Taxonomy" id="2081491"/>
    <lineage>
        <taxon>Eukaryota</taxon>
        <taxon>Haptista</taxon>
        <taxon>Haptophyta</taxon>
        <taxon>Pavlovophyceae</taxon>
        <taxon>Pavlovales</taxon>
        <taxon>Pavlovaceae</taxon>
        <taxon>Diacronema</taxon>
    </lineage>
</organism>
<dbReference type="PANTHER" id="PTHR11132">
    <property type="entry name" value="SOLUTE CARRIER FAMILY 35"/>
    <property type="match status" value="1"/>
</dbReference>
<accession>A0A8J5XKY7</accession>
<dbReference type="SUPFAM" id="SSF103481">
    <property type="entry name" value="Multidrug resistance efflux transporter EmrE"/>
    <property type="match status" value="2"/>
</dbReference>
<keyword evidence="9" id="KW-1185">Reference proteome</keyword>
<keyword evidence="2 6" id="KW-0812">Transmembrane</keyword>
<reference evidence="8" key="1">
    <citation type="submission" date="2021-05" db="EMBL/GenBank/DDBJ databases">
        <title>The genome of the haptophyte Pavlova lutheri (Diacronema luteri, Pavlovales) - a model for lipid biosynthesis in eukaryotic algae.</title>
        <authorList>
            <person name="Hulatt C.J."/>
            <person name="Posewitz M.C."/>
        </authorList>
    </citation>
    <scope>NUCLEOTIDE SEQUENCE</scope>
    <source>
        <strain evidence="8">NIVA-4/92</strain>
    </source>
</reference>
<gene>
    <name evidence="8" type="ORF">KFE25_009687</name>
</gene>
<evidence type="ECO:0000259" key="7">
    <source>
        <dbReference type="Pfam" id="PF03151"/>
    </source>
</evidence>
<dbReference type="Pfam" id="PF03151">
    <property type="entry name" value="TPT"/>
    <property type="match status" value="1"/>
</dbReference>
<dbReference type="EMBL" id="JAGTXO010000001">
    <property type="protein sequence ID" value="KAG8471266.1"/>
    <property type="molecule type" value="Genomic_DNA"/>
</dbReference>
<feature type="region of interest" description="Disordered" evidence="5">
    <location>
        <begin position="1"/>
        <end position="30"/>
    </location>
</feature>
<feature type="transmembrane region" description="Helical" evidence="6">
    <location>
        <begin position="216"/>
        <end position="236"/>
    </location>
</feature>
<feature type="transmembrane region" description="Helical" evidence="6">
    <location>
        <begin position="104"/>
        <end position="124"/>
    </location>
</feature>
<dbReference type="OrthoDB" id="6418713at2759"/>
<proteinExistence type="predicted"/>
<evidence type="ECO:0000256" key="1">
    <source>
        <dbReference type="ARBA" id="ARBA00004141"/>
    </source>
</evidence>
<evidence type="ECO:0000313" key="8">
    <source>
        <dbReference type="EMBL" id="KAG8471266.1"/>
    </source>
</evidence>
<feature type="transmembrane region" description="Helical" evidence="6">
    <location>
        <begin position="242"/>
        <end position="264"/>
    </location>
</feature>
<dbReference type="InterPro" id="IPR004853">
    <property type="entry name" value="Sugar_P_trans_dom"/>
</dbReference>
<name>A0A8J5XKY7_DIALT</name>